<feature type="domain" description="DUF5060" evidence="2">
    <location>
        <begin position="292"/>
        <end position="357"/>
    </location>
</feature>
<accession>A0A6L9L622</accession>
<dbReference type="InterPro" id="IPR011483">
    <property type="entry name" value="Sde182_NH-like"/>
</dbReference>
<dbReference type="AlphaFoldDB" id="A0A6L9L622"/>
<dbReference type="Pfam" id="PF07632">
    <property type="entry name" value="Sde182_NH-like"/>
    <property type="match status" value="1"/>
</dbReference>
<name>A0A6L9L622_9BACT</name>
<reference evidence="3 4" key="1">
    <citation type="submission" date="2020-02" db="EMBL/GenBank/DDBJ databases">
        <title>Draft genome sequence of two Spirosoma agri KCTC 52727 and Spirosoma terrae KCTC 52035.</title>
        <authorList>
            <person name="Rojas J."/>
            <person name="Ambika Manirajan B."/>
            <person name="Suarez C."/>
            <person name="Ratering S."/>
            <person name="Schnell S."/>
        </authorList>
    </citation>
    <scope>NUCLEOTIDE SEQUENCE [LARGE SCALE GENOMIC DNA]</scope>
    <source>
        <strain evidence="3 4">KCTC 52035</strain>
    </source>
</reference>
<keyword evidence="4" id="KW-1185">Reference proteome</keyword>
<gene>
    <name evidence="3" type="ORF">GK108_06765</name>
</gene>
<evidence type="ECO:0000313" key="3">
    <source>
        <dbReference type="EMBL" id="NDU94571.1"/>
    </source>
</evidence>
<sequence>MKNLVVTYLLVILPFSLVAQKPVPVKPRILISTDIGGTDPDDNQSITHFLMYSNLFETEGLVSSPSYGNGTKHELLRMIDLYEKDLPKLSQHVTNYPTPDALRAVCKQGRHGEAPFKGYATATEGSNWIITCAKKKSEQPLWVLVWGGLEDVAQALHDAPEIQHKIKVYWIGGPNKKWSANSYAYIARNFPNLWFIEANGSYNGFFSNNGVPDSLNTSNYYDHYIRAAGYLGNDFKSYYKGNIKMGDTPSLLYMMDGNPNNPFRESWGGSFETFNRSPRTIFNRNTSTADTVGVYSIMEFHVKGPNLNIPADSACFTMTVQAQIGEQKWAGYYLGHGNYAIRYIPKQSETLSYTLSSPIPGFPQGSGKFVVHNVWPGKRSTSDFKLGSNWYTDRGDTSLFDGRQQGGKTVLKWRNAALLDWAKRWSWLY</sequence>
<dbReference type="Gene3D" id="3.90.245.10">
    <property type="entry name" value="Ribonucleoside hydrolase-like"/>
    <property type="match status" value="1"/>
</dbReference>
<organism evidence="3 4">
    <name type="scientific">Spirosoma terrae</name>
    <dbReference type="NCBI Taxonomy" id="1968276"/>
    <lineage>
        <taxon>Bacteria</taxon>
        <taxon>Pseudomonadati</taxon>
        <taxon>Bacteroidota</taxon>
        <taxon>Cytophagia</taxon>
        <taxon>Cytophagales</taxon>
        <taxon>Cytophagaceae</taxon>
        <taxon>Spirosoma</taxon>
    </lineage>
</organism>
<protein>
    <submittedName>
        <fullName evidence="3">DUF1593 domain-containing protein</fullName>
    </submittedName>
</protein>
<dbReference type="InterPro" id="IPR036452">
    <property type="entry name" value="Ribo_hydro-like"/>
</dbReference>
<dbReference type="Pfam" id="PF16586">
    <property type="entry name" value="DUF5060"/>
    <property type="match status" value="1"/>
</dbReference>
<evidence type="ECO:0000313" key="4">
    <source>
        <dbReference type="Proteomes" id="UP000474175"/>
    </source>
</evidence>
<dbReference type="GO" id="GO:0016799">
    <property type="term" value="F:hydrolase activity, hydrolyzing N-glycosyl compounds"/>
    <property type="evidence" value="ECO:0007669"/>
    <property type="project" value="InterPro"/>
</dbReference>
<comment type="caution">
    <text evidence="3">The sequence shown here is derived from an EMBL/GenBank/DDBJ whole genome shotgun (WGS) entry which is preliminary data.</text>
</comment>
<dbReference type="RefSeq" id="WP_163944785.1">
    <property type="nucleotide sequence ID" value="NZ_JAAFZH010000002.1"/>
</dbReference>
<dbReference type="EMBL" id="JAAFZH010000002">
    <property type="protein sequence ID" value="NDU94571.1"/>
    <property type="molecule type" value="Genomic_DNA"/>
</dbReference>
<dbReference type="SUPFAM" id="SSF53590">
    <property type="entry name" value="Nucleoside hydrolase"/>
    <property type="match status" value="1"/>
</dbReference>
<evidence type="ECO:0000259" key="1">
    <source>
        <dbReference type="Pfam" id="PF07632"/>
    </source>
</evidence>
<dbReference type="Proteomes" id="UP000474175">
    <property type="component" value="Unassembled WGS sequence"/>
</dbReference>
<evidence type="ECO:0000259" key="2">
    <source>
        <dbReference type="Pfam" id="PF16586"/>
    </source>
</evidence>
<dbReference type="InterPro" id="IPR032260">
    <property type="entry name" value="DUF5060"/>
</dbReference>
<feature type="domain" description="Cellulose-binding Sde182 nucleoside hydrolase-like" evidence="1">
    <location>
        <begin position="28"/>
        <end position="271"/>
    </location>
</feature>
<proteinExistence type="predicted"/>